<evidence type="ECO:0000259" key="6">
    <source>
        <dbReference type="PROSITE" id="PS51891"/>
    </source>
</evidence>
<organism evidence="7 8">
    <name type="scientific">Neohortaea acidophila</name>
    <dbReference type="NCBI Taxonomy" id="245834"/>
    <lineage>
        <taxon>Eukaryota</taxon>
        <taxon>Fungi</taxon>
        <taxon>Dikarya</taxon>
        <taxon>Ascomycota</taxon>
        <taxon>Pezizomycotina</taxon>
        <taxon>Dothideomycetes</taxon>
        <taxon>Dothideomycetidae</taxon>
        <taxon>Mycosphaerellales</taxon>
        <taxon>Teratosphaeriaceae</taxon>
        <taxon>Neohortaea</taxon>
    </lineage>
</organism>
<dbReference type="GeneID" id="54479882"/>
<dbReference type="InterPro" id="IPR011057">
    <property type="entry name" value="Mss4-like_sf"/>
</dbReference>
<dbReference type="RefSeq" id="XP_033591634.1">
    <property type="nucleotide sequence ID" value="XM_033738881.1"/>
</dbReference>
<feature type="compositionally biased region" description="Basic and acidic residues" evidence="5">
    <location>
        <begin position="136"/>
        <end position="157"/>
    </location>
</feature>
<evidence type="ECO:0000256" key="1">
    <source>
        <dbReference type="ARBA" id="ARBA00005495"/>
    </source>
</evidence>
<protein>
    <submittedName>
        <fullName evidence="7">DUF636 domain protein</fullName>
    </submittedName>
</protein>
<feature type="region of interest" description="Disordered" evidence="5">
    <location>
        <begin position="127"/>
        <end position="157"/>
    </location>
</feature>
<dbReference type="SUPFAM" id="SSF51316">
    <property type="entry name" value="Mss4-like"/>
    <property type="match status" value="1"/>
</dbReference>
<dbReference type="GO" id="GO:0016846">
    <property type="term" value="F:carbon-sulfur lyase activity"/>
    <property type="evidence" value="ECO:0007669"/>
    <property type="project" value="InterPro"/>
</dbReference>
<name>A0A6A6PYJ0_9PEZI</name>
<keyword evidence="4" id="KW-0456">Lyase</keyword>
<accession>A0A6A6PYJ0</accession>
<evidence type="ECO:0000256" key="3">
    <source>
        <dbReference type="ARBA" id="ARBA00022833"/>
    </source>
</evidence>
<evidence type="ECO:0000313" key="7">
    <source>
        <dbReference type="EMBL" id="KAF2485065.1"/>
    </source>
</evidence>
<gene>
    <name evidence="7" type="ORF">BDY17DRAFT_96068</name>
</gene>
<keyword evidence="3" id="KW-0862">Zinc</keyword>
<dbReference type="Proteomes" id="UP000799767">
    <property type="component" value="Unassembled WGS sequence"/>
</dbReference>
<keyword evidence="8" id="KW-1185">Reference proteome</keyword>
<dbReference type="InterPro" id="IPR006913">
    <property type="entry name" value="CENP-V/GFA"/>
</dbReference>
<sequence>MPGTGSCFCGHVKYRYTGDVQAKALCHCLDCRKISGSTYSTNLIVPGEGFEVVQGTPKEISKTADDSKNAITSYFCPDCGSTLFRKGATFGDAVIVKAGTLDDHSSLESHKPELELYAGHRPSWVGKVGSSAQKKGMPDSEDHEVSTTDKIKAKLGA</sequence>
<proteinExistence type="inferred from homology"/>
<keyword evidence="2" id="KW-0479">Metal-binding</keyword>
<dbReference type="OrthoDB" id="406544at2759"/>
<reference evidence="7" key="1">
    <citation type="journal article" date="2020" name="Stud. Mycol.">
        <title>101 Dothideomycetes genomes: a test case for predicting lifestyles and emergence of pathogens.</title>
        <authorList>
            <person name="Haridas S."/>
            <person name="Albert R."/>
            <person name="Binder M."/>
            <person name="Bloem J."/>
            <person name="Labutti K."/>
            <person name="Salamov A."/>
            <person name="Andreopoulos B."/>
            <person name="Baker S."/>
            <person name="Barry K."/>
            <person name="Bills G."/>
            <person name="Bluhm B."/>
            <person name="Cannon C."/>
            <person name="Castanera R."/>
            <person name="Culley D."/>
            <person name="Daum C."/>
            <person name="Ezra D."/>
            <person name="Gonzalez J."/>
            <person name="Henrissat B."/>
            <person name="Kuo A."/>
            <person name="Liang C."/>
            <person name="Lipzen A."/>
            <person name="Lutzoni F."/>
            <person name="Magnuson J."/>
            <person name="Mondo S."/>
            <person name="Nolan M."/>
            <person name="Ohm R."/>
            <person name="Pangilinan J."/>
            <person name="Park H.-J."/>
            <person name="Ramirez L."/>
            <person name="Alfaro M."/>
            <person name="Sun H."/>
            <person name="Tritt A."/>
            <person name="Yoshinaga Y."/>
            <person name="Zwiers L.-H."/>
            <person name="Turgeon B."/>
            <person name="Goodwin S."/>
            <person name="Spatafora J."/>
            <person name="Crous P."/>
            <person name="Grigoriev I."/>
        </authorList>
    </citation>
    <scope>NUCLEOTIDE SEQUENCE</scope>
    <source>
        <strain evidence="7">CBS 113389</strain>
    </source>
</reference>
<dbReference type="Pfam" id="PF04828">
    <property type="entry name" value="GFA"/>
    <property type="match status" value="1"/>
</dbReference>
<evidence type="ECO:0000313" key="8">
    <source>
        <dbReference type="Proteomes" id="UP000799767"/>
    </source>
</evidence>
<dbReference type="AlphaFoldDB" id="A0A6A6PYJ0"/>
<dbReference type="PROSITE" id="PS51891">
    <property type="entry name" value="CENP_V_GFA"/>
    <property type="match status" value="1"/>
</dbReference>
<evidence type="ECO:0000256" key="4">
    <source>
        <dbReference type="ARBA" id="ARBA00023239"/>
    </source>
</evidence>
<evidence type="ECO:0000256" key="2">
    <source>
        <dbReference type="ARBA" id="ARBA00022723"/>
    </source>
</evidence>
<dbReference type="EMBL" id="MU001633">
    <property type="protein sequence ID" value="KAF2485065.1"/>
    <property type="molecule type" value="Genomic_DNA"/>
</dbReference>
<dbReference type="PANTHER" id="PTHR33337">
    <property type="entry name" value="GFA DOMAIN-CONTAINING PROTEIN"/>
    <property type="match status" value="1"/>
</dbReference>
<comment type="similarity">
    <text evidence="1">Belongs to the Gfa family.</text>
</comment>
<feature type="domain" description="CENP-V/GFA" evidence="6">
    <location>
        <begin position="3"/>
        <end position="111"/>
    </location>
</feature>
<dbReference type="GO" id="GO:0046872">
    <property type="term" value="F:metal ion binding"/>
    <property type="evidence" value="ECO:0007669"/>
    <property type="project" value="UniProtKB-KW"/>
</dbReference>
<dbReference type="PANTHER" id="PTHR33337:SF30">
    <property type="entry name" value="DUF636 DOMAIN PROTEIN (AFU_ORTHOLOGUE AFUA_1G03180)"/>
    <property type="match status" value="1"/>
</dbReference>
<dbReference type="Gene3D" id="3.90.1590.10">
    <property type="entry name" value="glutathione-dependent formaldehyde- activating enzyme (gfa)"/>
    <property type="match status" value="1"/>
</dbReference>
<evidence type="ECO:0000256" key="5">
    <source>
        <dbReference type="SAM" id="MobiDB-lite"/>
    </source>
</evidence>